<gene>
    <name evidence="2" type="ORF">SAMN05444170_3081</name>
</gene>
<dbReference type="AlphaFoldDB" id="A0A1M7TYY6"/>
<dbReference type="RefSeq" id="WP_072818821.1">
    <property type="nucleotide sequence ID" value="NZ_LT670849.1"/>
</dbReference>
<dbReference type="EMBL" id="LT670849">
    <property type="protein sequence ID" value="SHN75918.1"/>
    <property type="molecule type" value="Genomic_DNA"/>
</dbReference>
<proteinExistence type="predicted"/>
<evidence type="ECO:0000313" key="3">
    <source>
        <dbReference type="Proteomes" id="UP000184096"/>
    </source>
</evidence>
<accession>A0A1M7TYY6</accession>
<dbReference type="OrthoDB" id="8244495at2"/>
<evidence type="ECO:0000313" key="2">
    <source>
        <dbReference type="EMBL" id="SHN75918.1"/>
    </source>
</evidence>
<name>A0A1M7TYY6_9BRAD</name>
<feature type="region of interest" description="Disordered" evidence="1">
    <location>
        <begin position="60"/>
        <end position="91"/>
    </location>
</feature>
<reference evidence="3" key="1">
    <citation type="submission" date="2016-11" db="EMBL/GenBank/DDBJ databases">
        <authorList>
            <person name="Varghese N."/>
            <person name="Submissions S."/>
        </authorList>
    </citation>
    <scope>NUCLEOTIDE SEQUENCE [LARGE SCALE GENOMIC DNA]</scope>
    <source>
        <strain evidence="3">GAS401</strain>
    </source>
</reference>
<sequence>MVNDSRPNEVPTAKAASTALVPLTPRIERRSRRRWYRFAPDPIFVAHLIAAAEQVPQARTLRRASPADAQSAYRTGHTPAPSAGRLTRQVI</sequence>
<evidence type="ECO:0000256" key="1">
    <source>
        <dbReference type="SAM" id="MobiDB-lite"/>
    </source>
</evidence>
<dbReference type="Proteomes" id="UP000184096">
    <property type="component" value="Chromosome I"/>
</dbReference>
<keyword evidence="3" id="KW-1185">Reference proteome</keyword>
<organism evidence="2 3">
    <name type="scientific">Bradyrhizobium erythrophlei</name>
    <dbReference type="NCBI Taxonomy" id="1437360"/>
    <lineage>
        <taxon>Bacteria</taxon>
        <taxon>Pseudomonadati</taxon>
        <taxon>Pseudomonadota</taxon>
        <taxon>Alphaproteobacteria</taxon>
        <taxon>Hyphomicrobiales</taxon>
        <taxon>Nitrobacteraceae</taxon>
        <taxon>Bradyrhizobium</taxon>
    </lineage>
</organism>
<protein>
    <submittedName>
        <fullName evidence="2">Uncharacterized protein</fullName>
    </submittedName>
</protein>